<protein>
    <submittedName>
        <fullName evidence="1">Uncharacterized protein</fullName>
    </submittedName>
</protein>
<reference evidence="1" key="1">
    <citation type="submission" date="2021-01" db="EMBL/GenBank/DDBJ databases">
        <authorList>
            <person name="Shang Y."/>
        </authorList>
    </citation>
    <scope>NUCLEOTIDE SEQUENCE</scope>
</reference>
<evidence type="ECO:0000313" key="2">
    <source>
        <dbReference type="Proteomes" id="UP000662760"/>
    </source>
</evidence>
<dbReference type="RefSeq" id="YP_010115054.1">
    <property type="nucleotide sequence ID" value="NC_055921.1"/>
</dbReference>
<organism evidence="1 2">
    <name type="scientific">Salmonella phage vB_SalP_TR2</name>
    <dbReference type="NCBI Taxonomy" id="2812854"/>
    <lineage>
        <taxon>Viruses</taxon>
        <taxon>Duplodnaviria</taxon>
        <taxon>Heunggongvirae</taxon>
        <taxon>Uroviricota</taxon>
        <taxon>Caudoviricetes</taxon>
        <taxon>Schitoviridae</taxon>
        <taxon>Triduovirus</taxon>
        <taxon>Triduovirus Tr2</taxon>
    </lineage>
</organism>
<dbReference type="EMBL" id="MW544066">
    <property type="protein sequence ID" value="QSJ04020.1"/>
    <property type="molecule type" value="Genomic_DNA"/>
</dbReference>
<sequence>MNNDLIDIIEVIISKGFAYKSICIDLEINHLCNGCECNECLLNTSTLFMSDYPNLLIQIKDITYE</sequence>
<dbReference type="KEGG" id="vg:65133658"/>
<name>A0A898KBC1_9CAUD</name>
<proteinExistence type="predicted"/>
<keyword evidence="2" id="KW-1185">Reference proteome</keyword>
<evidence type="ECO:0000313" key="1">
    <source>
        <dbReference type="EMBL" id="QSJ04020.1"/>
    </source>
</evidence>
<dbReference type="GeneID" id="65133658"/>
<accession>A0A898KBC1</accession>
<dbReference type="Proteomes" id="UP000662760">
    <property type="component" value="Segment"/>
</dbReference>